<protein>
    <submittedName>
        <fullName evidence="2">AlNc14C174G8092 protein</fullName>
    </submittedName>
</protein>
<gene>
    <name evidence="2" type="primary">AlNc14C174G8092</name>
    <name evidence="2" type="ORF">ALNC14_091180</name>
</gene>
<accession>F0WNT3</accession>
<evidence type="ECO:0000313" key="2">
    <source>
        <dbReference type="EMBL" id="CCA22975.1"/>
    </source>
</evidence>
<dbReference type="AlphaFoldDB" id="F0WNT3"/>
<dbReference type="HOGENOM" id="CLU_1211650_0_0_1"/>
<name>F0WNT3_9STRA</name>
<organism evidence="2">
    <name type="scientific">Albugo laibachii Nc14</name>
    <dbReference type="NCBI Taxonomy" id="890382"/>
    <lineage>
        <taxon>Eukaryota</taxon>
        <taxon>Sar</taxon>
        <taxon>Stramenopiles</taxon>
        <taxon>Oomycota</taxon>
        <taxon>Peronosporomycetes</taxon>
        <taxon>Albuginales</taxon>
        <taxon>Albuginaceae</taxon>
        <taxon>Albugo</taxon>
    </lineage>
</organism>
<proteinExistence type="predicted"/>
<sequence>MKTENPSIDESERKNADAVVQTSRSLDADAEQTPGKAFAETQAPMIDTIHLQHKELIQSGIQVSQDIFQLRTQLNNQLESEQYLSINSVWIKSLCMKTASIRQNLEGMAGDLSMLEDVLSLRLEENIAIKNAAFASQQQEELERFEQELLHEKEKRRLQVLDDERRVLDQVFQNDLKTYQAVKDYLGVSCPSGRKQESGSHTLEDVDLVVTGDASQLESFYGSSESETE</sequence>
<evidence type="ECO:0000256" key="1">
    <source>
        <dbReference type="SAM" id="MobiDB-lite"/>
    </source>
</evidence>
<dbReference type="EMBL" id="FR824219">
    <property type="protein sequence ID" value="CCA22975.1"/>
    <property type="molecule type" value="Genomic_DNA"/>
</dbReference>
<reference evidence="2" key="1">
    <citation type="journal article" date="2011" name="PLoS Biol.">
        <title>Gene gain and loss during evolution of obligate parasitism in the white rust pathogen of Arabidopsis thaliana.</title>
        <authorList>
            <person name="Kemen E."/>
            <person name="Gardiner A."/>
            <person name="Schultz-Larsen T."/>
            <person name="Kemen A.C."/>
            <person name="Balmuth A.L."/>
            <person name="Robert-Seilaniantz A."/>
            <person name="Bailey K."/>
            <person name="Holub E."/>
            <person name="Studholme D.J."/>
            <person name="Maclean D."/>
            <person name="Jones J.D."/>
        </authorList>
    </citation>
    <scope>NUCLEOTIDE SEQUENCE</scope>
</reference>
<reference evidence="2" key="2">
    <citation type="submission" date="2011-02" db="EMBL/GenBank/DDBJ databases">
        <authorList>
            <person name="MacLean D."/>
        </authorList>
    </citation>
    <scope>NUCLEOTIDE SEQUENCE</scope>
</reference>
<feature type="region of interest" description="Disordered" evidence="1">
    <location>
        <begin position="1"/>
        <end position="34"/>
    </location>
</feature>